<gene>
    <name evidence="2" type="ORF">DYB25_006693</name>
    <name evidence="3" type="ORF">DYB38_005251</name>
</gene>
<proteinExistence type="predicted"/>
<evidence type="ECO:0000313" key="2">
    <source>
        <dbReference type="EMBL" id="RHY00186.1"/>
    </source>
</evidence>
<accession>A0A397CUH7</accession>
<comment type="caution">
    <text evidence="3">The sequence shown here is derived from an EMBL/GenBank/DDBJ whole genome shotgun (WGS) entry which is preliminary data.</text>
</comment>
<organism evidence="3 4">
    <name type="scientific">Aphanomyces astaci</name>
    <name type="common">Crayfish plague agent</name>
    <dbReference type="NCBI Taxonomy" id="112090"/>
    <lineage>
        <taxon>Eukaryota</taxon>
        <taxon>Sar</taxon>
        <taxon>Stramenopiles</taxon>
        <taxon>Oomycota</taxon>
        <taxon>Saprolegniomycetes</taxon>
        <taxon>Saprolegniales</taxon>
        <taxon>Verrucalvaceae</taxon>
        <taxon>Aphanomyces</taxon>
    </lineage>
</organism>
<dbReference type="VEuPathDB" id="FungiDB:H257_18022"/>
<dbReference type="EMBL" id="QUTA01010023">
    <property type="protein sequence ID" value="RHY00186.1"/>
    <property type="molecule type" value="Genomic_DNA"/>
</dbReference>
<protein>
    <submittedName>
        <fullName evidence="3">Uncharacterized protein</fullName>
    </submittedName>
</protein>
<dbReference type="EMBL" id="QUTC01006893">
    <property type="protein sequence ID" value="RHY49885.1"/>
    <property type="molecule type" value="Genomic_DNA"/>
</dbReference>
<evidence type="ECO:0000313" key="3">
    <source>
        <dbReference type="EMBL" id="RHY49885.1"/>
    </source>
</evidence>
<feature type="region of interest" description="Disordered" evidence="1">
    <location>
        <begin position="1"/>
        <end position="23"/>
    </location>
</feature>
<evidence type="ECO:0000256" key="1">
    <source>
        <dbReference type="SAM" id="MobiDB-lite"/>
    </source>
</evidence>
<dbReference type="AlphaFoldDB" id="A0A397CUH7"/>
<evidence type="ECO:0000313" key="5">
    <source>
        <dbReference type="Proteomes" id="UP000266239"/>
    </source>
</evidence>
<name>A0A397CUH7_APHAT</name>
<evidence type="ECO:0000313" key="4">
    <source>
        <dbReference type="Proteomes" id="UP000265716"/>
    </source>
</evidence>
<dbReference type="Proteomes" id="UP000266239">
    <property type="component" value="Unassembled WGS sequence"/>
</dbReference>
<dbReference type="Proteomes" id="UP000265716">
    <property type="component" value="Unassembled WGS sequence"/>
</dbReference>
<sequence length="124" mass="14106">MMASLPPLVPPPRKRHYTEMRQPPSSMHEIASVLLAAKLERSIVVVMPGDRASVESKLMAVLIAMKPNTPMHKRLQLPSLVKKLERMLLRVASSKEECMDPATMLPRLQAVHSFRQAKRQRIVY</sequence>
<reference evidence="4 5" key="1">
    <citation type="submission" date="2018-08" db="EMBL/GenBank/DDBJ databases">
        <title>Aphanomyces genome sequencing and annotation.</title>
        <authorList>
            <person name="Minardi D."/>
            <person name="Oidtmann B."/>
            <person name="Van Der Giezen M."/>
            <person name="Studholme D.J."/>
        </authorList>
    </citation>
    <scope>NUCLEOTIDE SEQUENCE [LARGE SCALE GENOMIC DNA]</scope>
    <source>
        <strain evidence="3 4">SA</strain>
        <strain evidence="2 5">Yx</strain>
    </source>
</reference>